<dbReference type="HOGENOM" id="CLU_010194_1_0_1"/>
<dbReference type="PRINTS" id="PR00081">
    <property type="entry name" value="GDHRDH"/>
</dbReference>
<dbReference type="InterPro" id="IPR002347">
    <property type="entry name" value="SDR_fam"/>
</dbReference>
<evidence type="ECO:0000313" key="3">
    <source>
        <dbReference type="EMBL" id="EXJ89878.1"/>
    </source>
</evidence>
<reference evidence="3 4" key="1">
    <citation type="submission" date="2013-03" db="EMBL/GenBank/DDBJ databases">
        <title>The Genome Sequence of Capronia epimyces CBS 606.96.</title>
        <authorList>
            <consortium name="The Broad Institute Genomics Platform"/>
            <person name="Cuomo C."/>
            <person name="de Hoog S."/>
            <person name="Gorbushina A."/>
            <person name="Walker B."/>
            <person name="Young S.K."/>
            <person name="Zeng Q."/>
            <person name="Gargeya S."/>
            <person name="Fitzgerald M."/>
            <person name="Haas B."/>
            <person name="Abouelleil A."/>
            <person name="Allen A.W."/>
            <person name="Alvarado L."/>
            <person name="Arachchi H.M."/>
            <person name="Berlin A.M."/>
            <person name="Chapman S.B."/>
            <person name="Gainer-Dewar J."/>
            <person name="Goldberg J."/>
            <person name="Griggs A."/>
            <person name="Gujja S."/>
            <person name="Hansen M."/>
            <person name="Howarth C."/>
            <person name="Imamovic A."/>
            <person name="Ireland A."/>
            <person name="Larimer J."/>
            <person name="McCowan C."/>
            <person name="Murphy C."/>
            <person name="Pearson M."/>
            <person name="Poon T.W."/>
            <person name="Priest M."/>
            <person name="Roberts A."/>
            <person name="Saif S."/>
            <person name="Shea T."/>
            <person name="Sisk P."/>
            <person name="Sykes S."/>
            <person name="Wortman J."/>
            <person name="Nusbaum C."/>
            <person name="Birren B."/>
        </authorList>
    </citation>
    <scope>NUCLEOTIDE SEQUENCE [LARGE SCALE GENOMIC DNA]</scope>
    <source>
        <strain evidence="3 4">CBS 606.96</strain>
    </source>
</reference>
<dbReference type="SUPFAM" id="SSF51735">
    <property type="entry name" value="NAD(P)-binding Rossmann-fold domains"/>
    <property type="match status" value="1"/>
</dbReference>
<dbReference type="FunFam" id="3.40.50.720:FF:000084">
    <property type="entry name" value="Short-chain dehydrogenase reductase"/>
    <property type="match status" value="1"/>
</dbReference>
<accession>W9YBM1</accession>
<organism evidence="3 4">
    <name type="scientific">Capronia epimyces CBS 606.96</name>
    <dbReference type="NCBI Taxonomy" id="1182542"/>
    <lineage>
        <taxon>Eukaryota</taxon>
        <taxon>Fungi</taxon>
        <taxon>Dikarya</taxon>
        <taxon>Ascomycota</taxon>
        <taxon>Pezizomycotina</taxon>
        <taxon>Eurotiomycetes</taxon>
        <taxon>Chaetothyriomycetidae</taxon>
        <taxon>Chaetothyriales</taxon>
        <taxon>Herpotrichiellaceae</taxon>
        <taxon>Capronia</taxon>
    </lineage>
</organism>
<dbReference type="STRING" id="1182542.W9YBM1"/>
<evidence type="ECO:0008006" key="5">
    <source>
        <dbReference type="Google" id="ProtNLM"/>
    </source>
</evidence>
<evidence type="ECO:0000256" key="1">
    <source>
        <dbReference type="ARBA" id="ARBA00006484"/>
    </source>
</evidence>
<comment type="caution">
    <text evidence="3">The sequence shown here is derived from an EMBL/GenBank/DDBJ whole genome shotgun (WGS) entry which is preliminary data.</text>
</comment>
<dbReference type="Gene3D" id="3.40.50.720">
    <property type="entry name" value="NAD(P)-binding Rossmann-like Domain"/>
    <property type="match status" value="1"/>
</dbReference>
<dbReference type="RefSeq" id="XP_007731275.1">
    <property type="nucleotide sequence ID" value="XM_007733085.1"/>
</dbReference>
<dbReference type="GO" id="GO:0006633">
    <property type="term" value="P:fatty acid biosynthetic process"/>
    <property type="evidence" value="ECO:0007669"/>
    <property type="project" value="TreeGrafter"/>
</dbReference>
<dbReference type="GO" id="GO:0016616">
    <property type="term" value="F:oxidoreductase activity, acting on the CH-OH group of donors, NAD or NADP as acceptor"/>
    <property type="evidence" value="ECO:0007669"/>
    <property type="project" value="TreeGrafter"/>
</dbReference>
<keyword evidence="2" id="KW-0521">NADP</keyword>
<proteinExistence type="inferred from homology"/>
<dbReference type="Pfam" id="PF13561">
    <property type="entry name" value="adh_short_C2"/>
    <property type="match status" value="1"/>
</dbReference>
<dbReference type="InterPro" id="IPR020904">
    <property type="entry name" value="Sc_DH/Rdtase_CS"/>
</dbReference>
<evidence type="ECO:0000256" key="2">
    <source>
        <dbReference type="ARBA" id="ARBA00022857"/>
    </source>
</evidence>
<dbReference type="PANTHER" id="PTHR42760:SF45">
    <property type="entry name" value="SHORT CHAIN DEHYDROGENASE_REDUCTASE FAMILY PROTEIN, PUTATIVE (AFU_ORTHOLOGUE AFUA_3G09150)-RELATED"/>
    <property type="match status" value="1"/>
</dbReference>
<dbReference type="PROSITE" id="PS00061">
    <property type="entry name" value="ADH_SHORT"/>
    <property type="match status" value="1"/>
</dbReference>
<dbReference type="PANTHER" id="PTHR42760">
    <property type="entry name" value="SHORT-CHAIN DEHYDROGENASES/REDUCTASES FAMILY MEMBER"/>
    <property type="match status" value="1"/>
</dbReference>
<dbReference type="Proteomes" id="UP000019478">
    <property type="component" value="Unassembled WGS sequence"/>
</dbReference>
<dbReference type="EMBL" id="AMGY01000002">
    <property type="protein sequence ID" value="EXJ89878.1"/>
    <property type="molecule type" value="Genomic_DNA"/>
</dbReference>
<evidence type="ECO:0000313" key="4">
    <source>
        <dbReference type="Proteomes" id="UP000019478"/>
    </source>
</evidence>
<dbReference type="GO" id="GO:0048038">
    <property type="term" value="F:quinone binding"/>
    <property type="evidence" value="ECO:0007669"/>
    <property type="project" value="TreeGrafter"/>
</dbReference>
<keyword evidence="4" id="KW-1185">Reference proteome</keyword>
<comment type="similarity">
    <text evidence="1">Belongs to the short-chain dehydrogenases/reductases (SDR) family.</text>
</comment>
<dbReference type="OrthoDB" id="1669814at2759"/>
<dbReference type="InterPro" id="IPR036291">
    <property type="entry name" value="NAD(P)-bd_dom_sf"/>
</dbReference>
<dbReference type="GeneID" id="19167075"/>
<name>W9YBM1_9EURO</name>
<dbReference type="AlphaFoldDB" id="W9YBM1"/>
<gene>
    <name evidence="3" type="ORF">A1O3_02945</name>
</gene>
<dbReference type="PRINTS" id="PR00080">
    <property type="entry name" value="SDRFAMILY"/>
</dbReference>
<protein>
    <recommendedName>
        <fullName evidence="5">Oxidoreductase</fullName>
    </recommendedName>
</protein>
<dbReference type="CDD" id="cd05233">
    <property type="entry name" value="SDR_c"/>
    <property type="match status" value="1"/>
</dbReference>
<dbReference type="eggNOG" id="KOG0725">
    <property type="taxonomic scope" value="Eukaryota"/>
</dbReference>
<sequence length="253" mass="26257">MSYQPLKDKVIAVTGAASGIGLATAYYLGDRGASLSLADVSEKALNEEAEKIRQKTGVKVLATVTDVSKAEDVDKWIDSTVATFGKLDGAANLAGIFIESTDNGGIAKLDENLWNLVLGVNLTGMMHCLRAQLKVISQGGSIVNASSVAGLLGSAQFPAYSTSKHGVIGLSKCAAREAGEREVRVNAIVPGEINTPMSTRSKALITKPGFGSARAIARPGEPEEVAALVGFLLGDESAFITGSVYQIDGGRIC</sequence>